<evidence type="ECO:0000313" key="2">
    <source>
        <dbReference type="Proteomes" id="UP000297195"/>
    </source>
</evidence>
<evidence type="ECO:0000313" key="1">
    <source>
        <dbReference type="EMBL" id="QBZ70692.1"/>
    </source>
</evidence>
<protein>
    <submittedName>
        <fullName evidence="1">Uncharacterized protein</fullName>
    </submittedName>
</protein>
<accession>A0A4D6DWL8</accession>
<gene>
    <name evidence="1" type="ORF">pETSU_111</name>
</gene>
<name>A0A4D6DWL8_9CAUD</name>
<reference evidence="1 2" key="1">
    <citation type="submission" date="2019-03" db="EMBL/GenBank/DDBJ databases">
        <authorList>
            <person name="Kim S.G."/>
            <person name="Park S.C."/>
        </authorList>
    </citation>
    <scope>NUCLEOTIDE SEQUENCE [LARGE SCALE GENOMIC DNA]</scope>
</reference>
<sequence length="154" mass="18430">MTELEKTVRGQSAIQILGKVTDVVLDFKDPEGKTWIEHQQAQQKAFELNERMWELYKQFKGITDFKERFDFLEVHGTFNHSKFYSMSKRRQKRFLAKQFGFYYHAESERLVPMYRRFGKDIFLLNPVFKFEEPLGKPFVKMMEAWADILVGEQG</sequence>
<dbReference type="Proteomes" id="UP000297195">
    <property type="component" value="Segment"/>
</dbReference>
<proteinExistence type="predicted"/>
<organism evidence="1 2">
    <name type="scientific">Edwardsiella phage pEt-SU</name>
    <dbReference type="NCBI Taxonomy" id="2562142"/>
    <lineage>
        <taxon>Viruses</taxon>
        <taxon>Duplodnaviria</taxon>
        <taxon>Heunggongvirae</taxon>
        <taxon>Uroviricota</taxon>
        <taxon>Caudoviricetes</taxon>
        <taxon>Chimalliviridae</taxon>
        <taxon>Petsuvirus</taxon>
        <taxon>Petsuvirus pEtSU</taxon>
    </lineage>
</organism>
<dbReference type="EMBL" id="MK689364">
    <property type="protein sequence ID" value="QBZ70692.1"/>
    <property type="molecule type" value="Genomic_DNA"/>
</dbReference>
<keyword evidence="2" id="KW-1185">Reference proteome</keyword>